<feature type="domain" description="NodB homology" evidence="1">
    <location>
        <begin position="50"/>
        <end position="229"/>
    </location>
</feature>
<evidence type="ECO:0000313" key="3">
    <source>
        <dbReference type="Proteomes" id="UP001197875"/>
    </source>
</evidence>
<evidence type="ECO:0000259" key="1">
    <source>
        <dbReference type="PROSITE" id="PS51677"/>
    </source>
</evidence>
<dbReference type="AlphaFoldDB" id="A0AAE3J4R8"/>
<evidence type="ECO:0000313" key="2">
    <source>
        <dbReference type="EMBL" id="MCC2188666.1"/>
    </source>
</evidence>
<accession>A0AAE3J4R8</accession>
<dbReference type="SUPFAM" id="SSF88713">
    <property type="entry name" value="Glycoside hydrolase/deacetylase"/>
    <property type="match status" value="1"/>
</dbReference>
<dbReference type="Gene3D" id="3.20.20.370">
    <property type="entry name" value="Glycoside hydrolase/deacetylase"/>
    <property type="match status" value="1"/>
</dbReference>
<dbReference type="PANTHER" id="PTHR10587:SF128">
    <property type="entry name" value="POLYSACCHARIDE DEACETYLASE PDAB-RELATED"/>
    <property type="match status" value="1"/>
</dbReference>
<dbReference type="PROSITE" id="PS51677">
    <property type="entry name" value="NODB"/>
    <property type="match status" value="1"/>
</dbReference>
<comment type="caution">
    <text evidence="2">The sequence shown here is derived from an EMBL/GenBank/DDBJ whole genome shotgun (WGS) entry which is preliminary data.</text>
</comment>
<dbReference type="PANTHER" id="PTHR10587">
    <property type="entry name" value="GLYCOSYL TRANSFERASE-RELATED"/>
    <property type="match status" value="1"/>
</dbReference>
<reference evidence="2 3" key="1">
    <citation type="submission" date="2021-10" db="EMBL/GenBank/DDBJ databases">
        <title>Anaerobic single-cell dispensing facilitates the cultivation of human gut bacteria.</title>
        <authorList>
            <person name="Afrizal A."/>
        </authorList>
    </citation>
    <scope>NUCLEOTIDE SEQUENCE [LARGE SCALE GENOMIC DNA]</scope>
    <source>
        <strain evidence="2 3">CLA-AA-H277</strain>
    </source>
</reference>
<organism evidence="2 3">
    <name type="scientific">Fusicatenibacter faecihominis</name>
    <dbReference type="NCBI Taxonomy" id="2881276"/>
    <lineage>
        <taxon>Bacteria</taxon>
        <taxon>Bacillati</taxon>
        <taxon>Bacillota</taxon>
        <taxon>Clostridia</taxon>
        <taxon>Lachnospirales</taxon>
        <taxon>Lachnospiraceae</taxon>
        <taxon>Fusicatenibacter</taxon>
    </lineage>
</organism>
<dbReference type="GO" id="GO:0016020">
    <property type="term" value="C:membrane"/>
    <property type="evidence" value="ECO:0007669"/>
    <property type="project" value="TreeGrafter"/>
</dbReference>
<proteinExistence type="predicted"/>
<sequence length="235" mass="26011">MDVRKFRGAGVLMLCLLLTAAGIWNFRQGSLEVAGGISARPVNEVDTAEAKVGLIFQVTGNGEETENVLKILRENGKKATFFVTESWGESWPELVTKIIQEGHELGLLSQEGKRWDRLSVREVRSLLEQAGERLRNITGRELTLFQEREKRYGTGLLQAVQGAGLQPVGWSVDSEDWKDYGSDAIFKTVTESERLRPGALLLFHTGAKNMAPTLEKLLPELGAMGYEAVPVGHLF</sequence>
<dbReference type="Pfam" id="PF01522">
    <property type="entry name" value="Polysacc_deac_1"/>
    <property type="match status" value="1"/>
</dbReference>
<dbReference type="RefSeq" id="WP_178046297.1">
    <property type="nucleotide sequence ID" value="NZ_JAJEPR010000003.1"/>
</dbReference>
<gene>
    <name evidence="2" type="ORF">LKD71_02315</name>
</gene>
<dbReference type="GO" id="GO:0016810">
    <property type="term" value="F:hydrolase activity, acting on carbon-nitrogen (but not peptide) bonds"/>
    <property type="evidence" value="ECO:0007669"/>
    <property type="project" value="InterPro"/>
</dbReference>
<dbReference type="InterPro" id="IPR011330">
    <property type="entry name" value="Glyco_hydro/deAcase_b/a-brl"/>
</dbReference>
<keyword evidence="3" id="KW-1185">Reference proteome</keyword>
<dbReference type="GO" id="GO:0005975">
    <property type="term" value="P:carbohydrate metabolic process"/>
    <property type="evidence" value="ECO:0007669"/>
    <property type="project" value="InterPro"/>
</dbReference>
<name>A0AAE3J4R8_9FIRM</name>
<dbReference type="InterPro" id="IPR050248">
    <property type="entry name" value="Polysacc_deacetylase_ArnD"/>
</dbReference>
<dbReference type="InterPro" id="IPR002509">
    <property type="entry name" value="NODB_dom"/>
</dbReference>
<dbReference type="EMBL" id="JAJEPR010000003">
    <property type="protein sequence ID" value="MCC2188666.1"/>
    <property type="molecule type" value="Genomic_DNA"/>
</dbReference>
<dbReference type="Proteomes" id="UP001197875">
    <property type="component" value="Unassembled WGS sequence"/>
</dbReference>
<dbReference type="CDD" id="cd10917">
    <property type="entry name" value="CE4_NodB_like_6s_7s"/>
    <property type="match status" value="1"/>
</dbReference>
<protein>
    <submittedName>
        <fullName evidence="2">Polysaccharide deacetylase family protein</fullName>
    </submittedName>
</protein>